<evidence type="ECO:0000256" key="1">
    <source>
        <dbReference type="SAM" id="SignalP"/>
    </source>
</evidence>
<gene>
    <name evidence="2" type="ORF">J2792_001700</name>
</gene>
<accession>A0ABU1MKG1</accession>
<dbReference type="Pfam" id="PF09912">
    <property type="entry name" value="DUF2141"/>
    <property type="match status" value="1"/>
</dbReference>
<feature type="signal peptide" evidence="1">
    <location>
        <begin position="1"/>
        <end position="30"/>
    </location>
</feature>
<feature type="chain" id="PRO_5046235353" evidence="1">
    <location>
        <begin position="31"/>
        <end position="171"/>
    </location>
</feature>
<evidence type="ECO:0000313" key="2">
    <source>
        <dbReference type="EMBL" id="MDR6510834.1"/>
    </source>
</evidence>
<name>A0ABU1MKG1_9SPHN</name>
<dbReference type="EMBL" id="JAVDRD010000003">
    <property type="protein sequence ID" value="MDR6510834.1"/>
    <property type="molecule type" value="Genomic_DNA"/>
</dbReference>
<dbReference type="InterPro" id="IPR018673">
    <property type="entry name" value="DUF2141"/>
</dbReference>
<reference evidence="2 3" key="1">
    <citation type="submission" date="2023-07" db="EMBL/GenBank/DDBJ databases">
        <title>Sorghum-associated microbial communities from plants grown in Nebraska, USA.</title>
        <authorList>
            <person name="Schachtman D."/>
        </authorList>
    </citation>
    <scope>NUCLEOTIDE SEQUENCE [LARGE SCALE GENOMIC DNA]</scope>
    <source>
        <strain evidence="2 3">DS1027</strain>
    </source>
</reference>
<dbReference type="RefSeq" id="WP_233250975.1">
    <property type="nucleotide sequence ID" value="NZ_CP140000.1"/>
</dbReference>
<keyword evidence="3" id="KW-1185">Reference proteome</keyword>
<evidence type="ECO:0000313" key="3">
    <source>
        <dbReference type="Proteomes" id="UP001184150"/>
    </source>
</evidence>
<dbReference type="Proteomes" id="UP001184150">
    <property type="component" value="Unassembled WGS sequence"/>
</dbReference>
<keyword evidence="1" id="KW-0732">Signal</keyword>
<organism evidence="2 3">
    <name type="scientific">Novosphingobium capsulatum</name>
    <dbReference type="NCBI Taxonomy" id="13688"/>
    <lineage>
        <taxon>Bacteria</taxon>
        <taxon>Pseudomonadati</taxon>
        <taxon>Pseudomonadota</taxon>
        <taxon>Alphaproteobacteria</taxon>
        <taxon>Sphingomonadales</taxon>
        <taxon>Sphingomonadaceae</taxon>
        <taxon>Novosphingobium</taxon>
    </lineage>
</organism>
<comment type="caution">
    <text evidence="2">The sequence shown here is derived from an EMBL/GenBank/DDBJ whole genome shotgun (WGS) entry which is preliminary data.</text>
</comment>
<sequence>MKTLIESLKTTLGALALGATLALLPGTAMAAKHGVHLPPLGCAGPPSDTWLNVTIDKVRSDRGVIALTVYPDDQRKFLIDGGSLYVARVPARAEKTHMCLFLPQPGIYALAVYHDEDNSGSLNRIGPMGLPAEGFGFSGNPGSIESLLEFRAVRLSVPRTNLSTRIRLRYP</sequence>
<proteinExistence type="predicted"/>
<protein>
    <submittedName>
        <fullName evidence="2">Uncharacterized protein (DUF2141 family)</fullName>
    </submittedName>
</protein>